<dbReference type="RefSeq" id="YP_009965187.1">
    <property type="nucleotide sequence ID" value="NC_051739.1"/>
</dbReference>
<proteinExistence type="predicted"/>
<accession>A0A514TWV1</accession>
<protein>
    <submittedName>
        <fullName evidence="1">Uncharacterized protein</fullName>
    </submittedName>
</protein>
<dbReference type="EMBL" id="MN096355">
    <property type="protein sequence ID" value="QDK01167.1"/>
    <property type="molecule type" value="Genomic_DNA"/>
</dbReference>
<keyword evidence="2" id="KW-1185">Reference proteome</keyword>
<evidence type="ECO:0000313" key="1">
    <source>
        <dbReference type="EMBL" id="QDK01167.1"/>
    </source>
</evidence>
<evidence type="ECO:0000313" key="2">
    <source>
        <dbReference type="Proteomes" id="UP000320930"/>
    </source>
</evidence>
<dbReference type="KEGG" id="vg:60336908"/>
<reference evidence="1 2" key="1">
    <citation type="submission" date="2019-06" db="EMBL/GenBank/DDBJ databases">
        <authorList>
            <person name="English H.B."/>
            <person name="Hanline L.C."/>
            <person name="Salsman M.A."/>
            <person name="Wilgus G.V."/>
            <person name="Purks T."/>
            <person name="Korey C.A."/>
            <person name="Delesalle V.A."/>
            <person name="Garlena R.A."/>
            <person name="Russell D.A."/>
            <person name="Pope W.H."/>
            <person name="Jacobs-Sera D."/>
            <person name="Hatfull G.F."/>
        </authorList>
    </citation>
    <scope>NUCLEOTIDE SEQUENCE [LARGE SCALE GENOMIC DNA]</scope>
</reference>
<dbReference type="GeneID" id="60336908"/>
<dbReference type="Proteomes" id="UP000320930">
    <property type="component" value="Segment"/>
</dbReference>
<name>A0A514TWV1_9CAUD</name>
<sequence length="105" mass="12020">MSDPVAEAVKRTSHAYCHGQIPAEPYSNTNFPGVDEIAEFAAREMAKPIREWCARWNPYPQHRCEYGDNPAKCAWPGHRNPKPMTQQAWRELESLIYSSEELSGE</sequence>
<organism evidence="1 2">
    <name type="scientific">Mycobacterium phage Purky</name>
    <dbReference type="NCBI Taxonomy" id="2593351"/>
    <lineage>
        <taxon>Viruses</taxon>
        <taxon>Duplodnaviria</taxon>
        <taxon>Heunggongvirae</taxon>
        <taxon>Uroviricota</taxon>
        <taxon>Caudoviricetes</taxon>
        <taxon>Pclasvirinae</taxon>
        <taxon>Purkyvirus</taxon>
        <taxon>Purkyvirus purky</taxon>
    </lineage>
</organism>
<gene>
    <name evidence="1" type="primary">63</name>
    <name evidence="1" type="ORF">SEA_PURKY_64</name>
</gene>